<dbReference type="Pfam" id="PF03148">
    <property type="entry name" value="Tektin"/>
    <property type="match status" value="1"/>
</dbReference>
<comment type="similarity">
    <text evidence="1 3">Belongs to the tektin family.</text>
</comment>
<protein>
    <recommendedName>
        <fullName evidence="3">Tektin</fullName>
    </recommendedName>
</protein>
<dbReference type="OMA" id="YAKQWEL"/>
<dbReference type="GO" id="GO:0015630">
    <property type="term" value="C:microtubule cytoskeleton"/>
    <property type="evidence" value="ECO:0007669"/>
    <property type="project" value="UniProtKB-UniRule"/>
</dbReference>
<dbReference type="HOGENOM" id="CLU_033588_0_0_1"/>
<evidence type="ECO:0000256" key="1">
    <source>
        <dbReference type="ARBA" id="ARBA00007209"/>
    </source>
</evidence>
<comment type="subcellular location">
    <subcellularLocation>
        <location evidence="3">Cytoplasm</location>
        <location evidence="3">Cytoskeleton</location>
        <location evidence="3">Cilium axoneme</location>
    </subcellularLocation>
</comment>
<keyword evidence="3" id="KW-0969">Cilium</keyword>
<dbReference type="GO" id="GO:0005930">
    <property type="term" value="C:axoneme"/>
    <property type="evidence" value="ECO:0007669"/>
    <property type="project" value="UniProtKB-SubCell"/>
</dbReference>
<keyword evidence="2" id="KW-0963">Cytoplasm</keyword>
<dbReference type="Proteomes" id="UP000008792">
    <property type="component" value="Unassembled WGS sequence"/>
</dbReference>
<keyword evidence="3" id="KW-0282">Flagellum</keyword>
<gene>
    <name evidence="5" type="primary">Dvir\GJ21365</name>
    <name evidence="5" type="ORF">Dvir_GJ21365</name>
</gene>
<dbReference type="InParanoid" id="B4LPB4"/>
<feature type="coiled-coil region" evidence="4">
    <location>
        <begin position="280"/>
        <end position="307"/>
    </location>
</feature>
<dbReference type="InterPro" id="IPR000435">
    <property type="entry name" value="Tektins"/>
</dbReference>
<dbReference type="GO" id="GO:0060271">
    <property type="term" value="P:cilium assembly"/>
    <property type="evidence" value="ECO:0007669"/>
    <property type="project" value="UniProtKB-UniRule"/>
</dbReference>
<evidence type="ECO:0000313" key="5">
    <source>
        <dbReference type="EMBL" id="EDW60223.1"/>
    </source>
</evidence>
<keyword evidence="6" id="KW-1185">Reference proteome</keyword>
<keyword evidence="4" id="KW-0175">Coiled coil</keyword>
<evidence type="ECO:0000313" key="6">
    <source>
        <dbReference type="Proteomes" id="UP000008792"/>
    </source>
</evidence>
<dbReference type="EMBL" id="CH940648">
    <property type="protein sequence ID" value="EDW60223.1"/>
    <property type="molecule type" value="Genomic_DNA"/>
</dbReference>
<evidence type="ECO:0000256" key="4">
    <source>
        <dbReference type="SAM" id="Coils"/>
    </source>
</evidence>
<dbReference type="GO" id="GO:0005634">
    <property type="term" value="C:nucleus"/>
    <property type="evidence" value="ECO:0007669"/>
    <property type="project" value="TreeGrafter"/>
</dbReference>
<name>B4LPB4_DROVI</name>
<keyword evidence="3" id="KW-0966">Cell projection</keyword>
<proteinExistence type="inferred from homology"/>
<dbReference type="eggNOG" id="KOG2685">
    <property type="taxonomic scope" value="Eukaryota"/>
</dbReference>
<sequence length="433" mass="50929">MSFNSVVTMEKPLQHISLSDWNERVGRLRNVATARLADTFAIRNSSRVLRDETRIEDIWANYESNVALTDRILELTSWREIISKTYERIENEIHTLEQEKILTERDLDALSGPIMVISEMLTMRDSRVGSELTYDEPDNEIKKELYVLENNQRLLADRCQKAWEKLTRLEDVRVKISMEVQNKIEAVDLERKQRELDRNSTKISFMTDSMRYPTECCTYEGWLEHTKNMKLLAENEMADTVALRESLFVCREKARSILQAQQERTEYVIRKRIFETQRARNELKFQMDKMNDELKNASIDIQALEDSLCDKTNSLKLAETRLENRAQRRNMELCLDHVHDVLCFEVKKQREIHRCLKEKIEESRKNYNLIGEHALKIATDLEKKEHALMTDKRALEIRQAFKESEAGPKVFNPSIATDRNIILTNTQDLIPKS</sequence>
<feature type="coiled-coil region" evidence="4">
    <location>
        <begin position="79"/>
        <end position="106"/>
    </location>
</feature>
<dbReference type="InterPro" id="IPR048256">
    <property type="entry name" value="Tektin-like"/>
</dbReference>
<dbReference type="STRING" id="7244.B4LPB4"/>
<evidence type="ECO:0000256" key="2">
    <source>
        <dbReference type="ARBA" id="ARBA00022490"/>
    </source>
</evidence>
<dbReference type="SMR" id="B4LPB4"/>
<organism evidence="5 6">
    <name type="scientific">Drosophila virilis</name>
    <name type="common">Fruit fly</name>
    <dbReference type="NCBI Taxonomy" id="7244"/>
    <lineage>
        <taxon>Eukaryota</taxon>
        <taxon>Metazoa</taxon>
        <taxon>Ecdysozoa</taxon>
        <taxon>Arthropoda</taxon>
        <taxon>Hexapoda</taxon>
        <taxon>Insecta</taxon>
        <taxon>Pterygota</taxon>
        <taxon>Neoptera</taxon>
        <taxon>Endopterygota</taxon>
        <taxon>Diptera</taxon>
        <taxon>Brachycera</taxon>
        <taxon>Muscomorpha</taxon>
        <taxon>Ephydroidea</taxon>
        <taxon>Drosophilidae</taxon>
        <taxon>Drosophila</taxon>
    </lineage>
</organism>
<dbReference type="PANTHER" id="PTHR19960">
    <property type="entry name" value="TEKTIN"/>
    <property type="match status" value="1"/>
</dbReference>
<dbReference type="PANTHER" id="PTHR19960:SF7">
    <property type="entry name" value="TEKTIN"/>
    <property type="match status" value="1"/>
</dbReference>
<dbReference type="AlphaFoldDB" id="B4LPB4"/>
<reference evidence="5 6" key="1">
    <citation type="journal article" date="2007" name="Nature">
        <title>Evolution of genes and genomes on the Drosophila phylogeny.</title>
        <authorList>
            <consortium name="Drosophila 12 Genomes Consortium"/>
            <person name="Clark A.G."/>
            <person name="Eisen M.B."/>
            <person name="Smith D.R."/>
            <person name="Bergman C.M."/>
            <person name="Oliver B."/>
            <person name="Markow T.A."/>
            <person name="Kaufman T.C."/>
            <person name="Kellis M."/>
            <person name="Gelbart W."/>
            <person name="Iyer V.N."/>
            <person name="Pollard D.A."/>
            <person name="Sackton T.B."/>
            <person name="Larracuente A.M."/>
            <person name="Singh N.D."/>
            <person name="Abad J.P."/>
            <person name="Abt D.N."/>
            <person name="Adryan B."/>
            <person name="Aguade M."/>
            <person name="Akashi H."/>
            <person name="Anderson W.W."/>
            <person name="Aquadro C.F."/>
            <person name="Ardell D.H."/>
            <person name="Arguello R."/>
            <person name="Artieri C.G."/>
            <person name="Barbash D.A."/>
            <person name="Barker D."/>
            <person name="Barsanti P."/>
            <person name="Batterham P."/>
            <person name="Batzoglou S."/>
            <person name="Begun D."/>
            <person name="Bhutkar A."/>
            <person name="Blanco E."/>
            <person name="Bosak S.A."/>
            <person name="Bradley R.K."/>
            <person name="Brand A.D."/>
            <person name="Brent M.R."/>
            <person name="Brooks A.N."/>
            <person name="Brown R.H."/>
            <person name="Butlin R.K."/>
            <person name="Caggese C."/>
            <person name="Calvi B.R."/>
            <person name="Bernardo de Carvalho A."/>
            <person name="Caspi A."/>
            <person name="Castrezana S."/>
            <person name="Celniker S.E."/>
            <person name="Chang J.L."/>
            <person name="Chapple C."/>
            <person name="Chatterji S."/>
            <person name="Chinwalla A."/>
            <person name="Civetta A."/>
            <person name="Clifton S.W."/>
            <person name="Comeron J.M."/>
            <person name="Costello J.C."/>
            <person name="Coyne J.A."/>
            <person name="Daub J."/>
            <person name="David R.G."/>
            <person name="Delcher A.L."/>
            <person name="Delehaunty K."/>
            <person name="Do C.B."/>
            <person name="Ebling H."/>
            <person name="Edwards K."/>
            <person name="Eickbush T."/>
            <person name="Evans J.D."/>
            <person name="Filipski A."/>
            <person name="Findeiss S."/>
            <person name="Freyhult E."/>
            <person name="Fulton L."/>
            <person name="Fulton R."/>
            <person name="Garcia A.C."/>
            <person name="Gardiner A."/>
            <person name="Garfield D.A."/>
            <person name="Garvin B.E."/>
            <person name="Gibson G."/>
            <person name="Gilbert D."/>
            <person name="Gnerre S."/>
            <person name="Godfrey J."/>
            <person name="Good R."/>
            <person name="Gotea V."/>
            <person name="Gravely B."/>
            <person name="Greenberg A.J."/>
            <person name="Griffiths-Jones S."/>
            <person name="Gross S."/>
            <person name="Guigo R."/>
            <person name="Gustafson E.A."/>
            <person name="Haerty W."/>
            <person name="Hahn M.W."/>
            <person name="Halligan D.L."/>
            <person name="Halpern A.L."/>
            <person name="Halter G.M."/>
            <person name="Han M.V."/>
            <person name="Heger A."/>
            <person name="Hillier L."/>
            <person name="Hinrichs A.S."/>
            <person name="Holmes I."/>
            <person name="Hoskins R.A."/>
            <person name="Hubisz M.J."/>
            <person name="Hultmark D."/>
            <person name="Huntley M.A."/>
            <person name="Jaffe D.B."/>
            <person name="Jagadeeshan S."/>
            <person name="Jeck W.R."/>
            <person name="Johnson J."/>
            <person name="Jones C.D."/>
            <person name="Jordan W.C."/>
            <person name="Karpen G.H."/>
            <person name="Kataoka E."/>
            <person name="Keightley P.D."/>
            <person name="Kheradpour P."/>
            <person name="Kirkness E.F."/>
            <person name="Koerich L.B."/>
            <person name="Kristiansen K."/>
            <person name="Kudrna D."/>
            <person name="Kulathinal R.J."/>
            <person name="Kumar S."/>
            <person name="Kwok R."/>
            <person name="Lander E."/>
            <person name="Langley C.H."/>
            <person name="Lapoint R."/>
            <person name="Lazzaro B.P."/>
            <person name="Lee S.J."/>
            <person name="Levesque L."/>
            <person name="Li R."/>
            <person name="Lin C.F."/>
            <person name="Lin M.F."/>
            <person name="Lindblad-Toh K."/>
            <person name="Llopart A."/>
            <person name="Long M."/>
            <person name="Low L."/>
            <person name="Lozovsky E."/>
            <person name="Lu J."/>
            <person name="Luo M."/>
            <person name="Machado C.A."/>
            <person name="Makalowski W."/>
            <person name="Marzo M."/>
            <person name="Matsuda M."/>
            <person name="Matzkin L."/>
            <person name="McAllister B."/>
            <person name="McBride C.S."/>
            <person name="McKernan B."/>
            <person name="McKernan K."/>
            <person name="Mendez-Lago M."/>
            <person name="Minx P."/>
            <person name="Mollenhauer M.U."/>
            <person name="Montooth K."/>
            <person name="Mount S.M."/>
            <person name="Mu X."/>
            <person name="Myers E."/>
            <person name="Negre B."/>
            <person name="Newfeld S."/>
            <person name="Nielsen R."/>
            <person name="Noor M.A."/>
            <person name="O'Grady P."/>
            <person name="Pachter L."/>
            <person name="Papaceit M."/>
            <person name="Parisi M.J."/>
            <person name="Parisi M."/>
            <person name="Parts L."/>
            <person name="Pedersen J.S."/>
            <person name="Pesole G."/>
            <person name="Phillippy A.M."/>
            <person name="Ponting C.P."/>
            <person name="Pop M."/>
            <person name="Porcelli D."/>
            <person name="Powell J.R."/>
            <person name="Prohaska S."/>
            <person name="Pruitt K."/>
            <person name="Puig M."/>
            <person name="Quesneville H."/>
            <person name="Ram K.R."/>
            <person name="Rand D."/>
            <person name="Rasmussen M.D."/>
            <person name="Reed L.K."/>
            <person name="Reenan R."/>
            <person name="Reily A."/>
            <person name="Remington K.A."/>
            <person name="Rieger T.T."/>
            <person name="Ritchie M.G."/>
            <person name="Robin C."/>
            <person name="Rogers Y.H."/>
            <person name="Rohde C."/>
            <person name="Rozas J."/>
            <person name="Rubenfield M.J."/>
            <person name="Ruiz A."/>
            <person name="Russo S."/>
            <person name="Salzberg S.L."/>
            <person name="Sanchez-Gracia A."/>
            <person name="Saranga D.J."/>
            <person name="Sato H."/>
            <person name="Schaeffer S.W."/>
            <person name="Schatz M.C."/>
            <person name="Schlenke T."/>
            <person name="Schwartz R."/>
            <person name="Segarra C."/>
            <person name="Singh R.S."/>
            <person name="Sirot L."/>
            <person name="Sirota M."/>
            <person name="Sisneros N.B."/>
            <person name="Smith C.D."/>
            <person name="Smith T.F."/>
            <person name="Spieth J."/>
            <person name="Stage D.E."/>
            <person name="Stark A."/>
            <person name="Stephan W."/>
            <person name="Strausberg R.L."/>
            <person name="Strempel S."/>
            <person name="Sturgill D."/>
            <person name="Sutton G."/>
            <person name="Sutton G.G."/>
            <person name="Tao W."/>
            <person name="Teichmann S."/>
            <person name="Tobari Y.N."/>
            <person name="Tomimura Y."/>
            <person name="Tsolas J.M."/>
            <person name="Valente V.L."/>
            <person name="Venter E."/>
            <person name="Venter J.C."/>
            <person name="Vicario S."/>
            <person name="Vieira F.G."/>
            <person name="Vilella A.J."/>
            <person name="Villasante A."/>
            <person name="Walenz B."/>
            <person name="Wang J."/>
            <person name="Wasserman M."/>
            <person name="Watts T."/>
            <person name="Wilson D."/>
            <person name="Wilson R.K."/>
            <person name="Wing R.A."/>
            <person name="Wolfner M.F."/>
            <person name="Wong A."/>
            <person name="Wong G.K."/>
            <person name="Wu C.I."/>
            <person name="Wu G."/>
            <person name="Yamamoto D."/>
            <person name="Yang H.P."/>
            <person name="Yang S.P."/>
            <person name="Yorke J.A."/>
            <person name="Yoshida K."/>
            <person name="Zdobnov E."/>
            <person name="Zhang P."/>
            <person name="Zhang Y."/>
            <person name="Zimin A.V."/>
            <person name="Baldwin J."/>
            <person name="Abdouelleil A."/>
            <person name="Abdulkadir J."/>
            <person name="Abebe A."/>
            <person name="Abera B."/>
            <person name="Abreu J."/>
            <person name="Acer S.C."/>
            <person name="Aftuck L."/>
            <person name="Alexander A."/>
            <person name="An P."/>
            <person name="Anderson E."/>
            <person name="Anderson S."/>
            <person name="Arachi H."/>
            <person name="Azer M."/>
            <person name="Bachantsang P."/>
            <person name="Barry A."/>
            <person name="Bayul T."/>
            <person name="Berlin A."/>
            <person name="Bessette D."/>
            <person name="Bloom T."/>
            <person name="Blye J."/>
            <person name="Boguslavskiy L."/>
            <person name="Bonnet C."/>
            <person name="Boukhgalter B."/>
            <person name="Bourzgui I."/>
            <person name="Brown A."/>
            <person name="Cahill P."/>
            <person name="Channer S."/>
            <person name="Cheshatsang Y."/>
            <person name="Chuda L."/>
            <person name="Citroen M."/>
            <person name="Collymore A."/>
            <person name="Cooke P."/>
            <person name="Costello M."/>
            <person name="D'Aco K."/>
            <person name="Daza R."/>
            <person name="De Haan G."/>
            <person name="DeGray S."/>
            <person name="DeMaso C."/>
            <person name="Dhargay N."/>
            <person name="Dooley K."/>
            <person name="Dooley E."/>
            <person name="Doricent M."/>
            <person name="Dorje P."/>
            <person name="Dorjee K."/>
            <person name="Dupes A."/>
            <person name="Elong R."/>
            <person name="Falk J."/>
            <person name="Farina A."/>
            <person name="Faro S."/>
            <person name="Ferguson D."/>
            <person name="Fisher S."/>
            <person name="Foley C.D."/>
            <person name="Franke A."/>
            <person name="Friedrich D."/>
            <person name="Gadbois L."/>
            <person name="Gearin G."/>
            <person name="Gearin C.R."/>
            <person name="Giannoukos G."/>
            <person name="Goode T."/>
            <person name="Graham J."/>
            <person name="Grandbois E."/>
            <person name="Grewal S."/>
            <person name="Gyaltsen K."/>
            <person name="Hafez N."/>
            <person name="Hagos B."/>
            <person name="Hall J."/>
            <person name="Henson C."/>
            <person name="Hollinger A."/>
            <person name="Honan T."/>
            <person name="Huard M.D."/>
            <person name="Hughes L."/>
            <person name="Hurhula B."/>
            <person name="Husby M.E."/>
            <person name="Kamat A."/>
            <person name="Kanga B."/>
            <person name="Kashin S."/>
            <person name="Khazanovich D."/>
            <person name="Kisner P."/>
            <person name="Lance K."/>
            <person name="Lara M."/>
            <person name="Lee W."/>
            <person name="Lennon N."/>
            <person name="Letendre F."/>
            <person name="LeVine R."/>
            <person name="Lipovsky A."/>
            <person name="Liu X."/>
            <person name="Liu J."/>
            <person name="Liu S."/>
            <person name="Lokyitsang T."/>
            <person name="Lokyitsang Y."/>
            <person name="Lubonja R."/>
            <person name="Lui A."/>
            <person name="MacDonald P."/>
            <person name="Magnisalis V."/>
            <person name="Maru K."/>
            <person name="Matthews C."/>
            <person name="McCusker W."/>
            <person name="McDonough S."/>
            <person name="Mehta T."/>
            <person name="Meldrim J."/>
            <person name="Meneus L."/>
            <person name="Mihai O."/>
            <person name="Mihalev A."/>
            <person name="Mihova T."/>
            <person name="Mittelman R."/>
            <person name="Mlenga V."/>
            <person name="Montmayeur A."/>
            <person name="Mulrain L."/>
            <person name="Navidi A."/>
            <person name="Naylor J."/>
            <person name="Negash T."/>
            <person name="Nguyen T."/>
            <person name="Nguyen N."/>
            <person name="Nicol R."/>
            <person name="Norbu C."/>
            <person name="Norbu N."/>
            <person name="Novod N."/>
            <person name="O'Neill B."/>
            <person name="Osman S."/>
            <person name="Markiewicz E."/>
            <person name="Oyono O.L."/>
            <person name="Patti C."/>
            <person name="Phunkhang P."/>
            <person name="Pierre F."/>
            <person name="Priest M."/>
            <person name="Raghuraman S."/>
            <person name="Rege F."/>
            <person name="Reyes R."/>
            <person name="Rise C."/>
            <person name="Rogov P."/>
            <person name="Ross K."/>
            <person name="Ryan E."/>
            <person name="Settipalli S."/>
            <person name="Shea T."/>
            <person name="Sherpa N."/>
            <person name="Shi L."/>
            <person name="Shih D."/>
            <person name="Sparrow T."/>
            <person name="Spaulding J."/>
            <person name="Stalker J."/>
            <person name="Stange-Thomann N."/>
            <person name="Stavropoulos S."/>
            <person name="Stone C."/>
            <person name="Strader C."/>
            <person name="Tesfaye S."/>
            <person name="Thomson T."/>
            <person name="Thoulutsang Y."/>
            <person name="Thoulutsang D."/>
            <person name="Topham K."/>
            <person name="Topping I."/>
            <person name="Tsamla T."/>
            <person name="Vassiliev H."/>
            <person name="Vo A."/>
            <person name="Wangchuk T."/>
            <person name="Wangdi T."/>
            <person name="Weiand M."/>
            <person name="Wilkinson J."/>
            <person name="Wilson A."/>
            <person name="Yadav S."/>
            <person name="Young G."/>
            <person name="Yu Q."/>
            <person name="Zembek L."/>
            <person name="Zhong D."/>
            <person name="Zimmer A."/>
            <person name="Zwirko Z."/>
            <person name="Jaffe D.B."/>
            <person name="Alvarez P."/>
            <person name="Brockman W."/>
            <person name="Butler J."/>
            <person name="Chin C."/>
            <person name="Gnerre S."/>
            <person name="Grabherr M."/>
            <person name="Kleber M."/>
            <person name="Mauceli E."/>
            <person name="MacCallum I."/>
        </authorList>
    </citation>
    <scope>NUCLEOTIDE SEQUENCE [LARGE SCALE GENOMIC DNA]</scope>
    <source>
        <strain evidence="6">Tucson 15010-1051.87</strain>
    </source>
</reference>
<evidence type="ECO:0000256" key="3">
    <source>
        <dbReference type="RuleBase" id="RU367040"/>
    </source>
</evidence>
<dbReference type="GO" id="GO:0060294">
    <property type="term" value="P:cilium movement involved in cell motility"/>
    <property type="evidence" value="ECO:0007669"/>
    <property type="project" value="UniProtKB-UniRule"/>
</dbReference>
<dbReference type="PhylomeDB" id="B4LPB4"/>
<accession>B4LPB4</accession>
<dbReference type="OrthoDB" id="440745at2759"/>
<dbReference type="KEGG" id="dvi:6626594"/>